<keyword evidence="2" id="KW-1185">Reference proteome</keyword>
<evidence type="ECO:0000313" key="2">
    <source>
        <dbReference type="Proteomes" id="UP001576774"/>
    </source>
</evidence>
<dbReference type="Proteomes" id="UP001576774">
    <property type="component" value="Unassembled WGS sequence"/>
</dbReference>
<name>A0ABV4X0X1_9CYAN</name>
<accession>A0ABV4X0X1</accession>
<sequence length="41" mass="4476">MPINSLSLYKISTASASSFSHQQKFPPQLSMIPILSLVLIS</sequence>
<evidence type="ECO:0000313" key="1">
    <source>
        <dbReference type="EMBL" id="MFB2876420.1"/>
    </source>
</evidence>
<gene>
    <name evidence="1" type="ORF">ACE1CC_05965</name>
</gene>
<proteinExistence type="predicted"/>
<dbReference type="EMBL" id="JBHFNQ010000052">
    <property type="protein sequence ID" value="MFB2876420.1"/>
    <property type="molecule type" value="Genomic_DNA"/>
</dbReference>
<comment type="caution">
    <text evidence="1">The sequence shown here is derived from an EMBL/GenBank/DDBJ whole genome shotgun (WGS) entry which is preliminary data.</text>
</comment>
<reference evidence="1 2" key="1">
    <citation type="submission" date="2024-09" db="EMBL/GenBank/DDBJ databases">
        <title>Floridaenema gen nov. (Aerosakkonemataceae, Aerosakkonematales ord. nov., Cyanobacteria) from benthic tropical and subtropical fresh waters, with the description of four new species.</title>
        <authorList>
            <person name="Moretto J.A."/>
            <person name="Berthold D.E."/>
            <person name="Lefler F.W."/>
            <person name="Huang I.-S."/>
            <person name="Laughinghouse H. IV."/>
        </authorList>
    </citation>
    <scope>NUCLEOTIDE SEQUENCE [LARGE SCALE GENOMIC DNA]</scope>
    <source>
        <strain evidence="1 2">BLCC-F46</strain>
    </source>
</reference>
<protein>
    <submittedName>
        <fullName evidence="1">Uncharacterized protein</fullName>
    </submittedName>
</protein>
<organism evidence="1 2">
    <name type="scientific">Floridaenema aerugineum BLCC-F46</name>
    <dbReference type="NCBI Taxonomy" id="3153654"/>
    <lineage>
        <taxon>Bacteria</taxon>
        <taxon>Bacillati</taxon>
        <taxon>Cyanobacteriota</taxon>
        <taxon>Cyanophyceae</taxon>
        <taxon>Oscillatoriophycideae</taxon>
        <taxon>Aerosakkonematales</taxon>
        <taxon>Aerosakkonemataceae</taxon>
        <taxon>Floridanema</taxon>
        <taxon>Floridanema aerugineum</taxon>
    </lineage>
</organism>